<keyword evidence="2" id="KW-0067">ATP-binding</keyword>
<feature type="region of interest" description="Disordered" evidence="5">
    <location>
        <begin position="41"/>
        <end position="69"/>
    </location>
</feature>
<keyword evidence="4" id="KW-0175">Coiled coil</keyword>
<dbReference type="GO" id="GO:0000796">
    <property type="term" value="C:condensin complex"/>
    <property type="evidence" value="ECO:0007669"/>
    <property type="project" value="TreeGrafter"/>
</dbReference>
<dbReference type="SMART" id="SM00968">
    <property type="entry name" value="SMC_hinge"/>
    <property type="match status" value="1"/>
</dbReference>
<feature type="domain" description="SMC hinge" evidence="6">
    <location>
        <begin position="202"/>
        <end position="318"/>
    </location>
</feature>
<protein>
    <submittedName>
        <fullName evidence="7">SMC4</fullName>
    </submittedName>
</protein>
<dbReference type="OrthoDB" id="5575062at2759"/>
<dbReference type="Gene3D" id="3.30.70.1620">
    <property type="match status" value="1"/>
</dbReference>
<evidence type="ECO:0000313" key="7">
    <source>
        <dbReference type="EMBL" id="CAG2246455.1"/>
    </source>
</evidence>
<sequence length="722" mass="82587">MQGFSHALDSFEYEGQVKHLEESKEKFTEYEKQDVKCREDLKHNRQKTKKLDKQLEQEKKKGLQVEKDKREEELLEQQKFVNDIKSKLNIAQSELDIYLSNQQSETNKLKEMEKNLDKAKNTLEQRAQEISDIQKRLPESENMVEKAKKDLELATRTEEKSTNDLRSLRSKVEEARSSMQAAKSKGKVIDALMQMKKNGQLPGVNGRLGDLGAIDEEFDVAISTACGALDHIVVDTINTAQKCVEYLKKNNIGSATFIGLDKMARWKDHTKRKINTPENVHRLFDLVKTKTPEILPAFYFALRDTLVANDLDQATRIAYGKTRFRVVTLQGALIDQSGTMSGGGKSVMKGRMGSALAADVDPKQLANMENMLEKLTSEAQTSRASKERLEDVIRREEKDHTHMKHSLQKCTMDIEANKEQQTRLTKQIKEQEVRVKAAAPDEKELKQLEKKVENIKKRYTVNSNNVQQKYEKVGGAAAKVEAEVQRLHKEIMEIGGSKMKAAQHRVDAISKQIDEVTGQVTKCQVAIKTSQRNLKKAEDKVKSVEEEIQENKDKIAELDKLFKTLEEEATQVLESYQQSQEKMKEAETALNEVKAVVAKLEEDENKLQKDFVDVRHELEKFENIMKTNQQKIKHWKKRGHLQLSPISGQEVGEIAAIPDEELAELDKEAIQYEITVLEEKLAQMKPNMAAIAEYRKKVTKKIGILSKHIHIKLQKRKCSLEK</sequence>
<name>A0A8S3URD0_MYTED</name>
<feature type="coiled-coil region" evidence="4">
    <location>
        <begin position="499"/>
        <end position="638"/>
    </location>
</feature>
<dbReference type="InterPro" id="IPR036277">
    <property type="entry name" value="SMC_hinge_sf"/>
</dbReference>
<dbReference type="SUPFAM" id="SSF57997">
    <property type="entry name" value="Tropomyosin"/>
    <property type="match status" value="1"/>
</dbReference>
<dbReference type="FunFam" id="1.20.1060.20:FF:000003">
    <property type="entry name" value="Structural maintenance of chromosomes 4"/>
    <property type="match status" value="1"/>
</dbReference>
<dbReference type="PANTHER" id="PTHR18937">
    <property type="entry name" value="STRUCTURAL MAINTENANCE OF CHROMOSOMES SMC FAMILY MEMBER"/>
    <property type="match status" value="1"/>
</dbReference>
<evidence type="ECO:0000256" key="4">
    <source>
        <dbReference type="SAM" id="Coils"/>
    </source>
</evidence>
<gene>
    <name evidence="7" type="ORF">MEDL_58428</name>
</gene>
<dbReference type="FunFam" id="3.30.70.1620:FF:000003">
    <property type="entry name" value="Structural maintenance of chromosomes 4"/>
    <property type="match status" value="1"/>
</dbReference>
<keyword evidence="1" id="KW-0547">Nucleotide-binding</keyword>
<dbReference type="Gene3D" id="1.20.5.340">
    <property type="match status" value="1"/>
</dbReference>
<dbReference type="Gene3D" id="1.20.1060.20">
    <property type="match status" value="1"/>
</dbReference>
<dbReference type="AlphaFoldDB" id="A0A8S3URD0"/>
<dbReference type="SUPFAM" id="SSF75553">
    <property type="entry name" value="Smc hinge domain"/>
    <property type="match status" value="1"/>
</dbReference>
<comment type="caution">
    <text evidence="7">The sequence shown here is derived from an EMBL/GenBank/DDBJ whole genome shotgun (WGS) entry which is preliminary data.</text>
</comment>
<dbReference type="Pfam" id="PF06470">
    <property type="entry name" value="SMC_hinge"/>
    <property type="match status" value="1"/>
</dbReference>
<dbReference type="InterPro" id="IPR010935">
    <property type="entry name" value="SMC_hinge"/>
</dbReference>
<evidence type="ECO:0000259" key="6">
    <source>
        <dbReference type="SMART" id="SM00968"/>
    </source>
</evidence>
<dbReference type="PANTHER" id="PTHR18937:SF172">
    <property type="entry name" value="STRUCTURAL MAINTENANCE OF CHROMOSOMES PROTEIN"/>
    <property type="match status" value="1"/>
</dbReference>
<feature type="coiled-coil region" evidence="4">
    <location>
        <begin position="365"/>
        <end position="465"/>
    </location>
</feature>
<evidence type="ECO:0000256" key="5">
    <source>
        <dbReference type="SAM" id="MobiDB-lite"/>
    </source>
</evidence>
<reference evidence="7" key="1">
    <citation type="submission" date="2021-03" db="EMBL/GenBank/DDBJ databases">
        <authorList>
            <person name="Bekaert M."/>
        </authorList>
    </citation>
    <scope>NUCLEOTIDE SEQUENCE</scope>
</reference>
<evidence type="ECO:0000313" key="8">
    <source>
        <dbReference type="Proteomes" id="UP000683360"/>
    </source>
</evidence>
<keyword evidence="8" id="KW-1185">Reference proteome</keyword>
<keyword evidence="3" id="KW-0539">Nucleus</keyword>
<evidence type="ECO:0000256" key="3">
    <source>
        <dbReference type="ARBA" id="ARBA00023242"/>
    </source>
</evidence>
<evidence type="ECO:0000256" key="2">
    <source>
        <dbReference type="ARBA" id="ARBA00022840"/>
    </source>
</evidence>
<accession>A0A8S3URD0</accession>
<organism evidence="7 8">
    <name type="scientific">Mytilus edulis</name>
    <name type="common">Blue mussel</name>
    <dbReference type="NCBI Taxonomy" id="6550"/>
    <lineage>
        <taxon>Eukaryota</taxon>
        <taxon>Metazoa</taxon>
        <taxon>Spiralia</taxon>
        <taxon>Lophotrochozoa</taxon>
        <taxon>Mollusca</taxon>
        <taxon>Bivalvia</taxon>
        <taxon>Autobranchia</taxon>
        <taxon>Pteriomorphia</taxon>
        <taxon>Mytilida</taxon>
        <taxon>Mytiloidea</taxon>
        <taxon>Mytilidae</taxon>
        <taxon>Mytilinae</taxon>
        <taxon>Mytilus</taxon>
    </lineage>
</organism>
<dbReference type="GO" id="GO:0007076">
    <property type="term" value="P:mitotic chromosome condensation"/>
    <property type="evidence" value="ECO:0007669"/>
    <property type="project" value="TreeGrafter"/>
</dbReference>
<dbReference type="EMBL" id="CAJPWZ010002867">
    <property type="protein sequence ID" value="CAG2246455.1"/>
    <property type="molecule type" value="Genomic_DNA"/>
</dbReference>
<evidence type="ECO:0000256" key="1">
    <source>
        <dbReference type="ARBA" id="ARBA00022741"/>
    </source>
</evidence>
<proteinExistence type="predicted"/>
<dbReference type="Proteomes" id="UP000683360">
    <property type="component" value="Unassembled WGS sequence"/>
</dbReference>
<dbReference type="GO" id="GO:0005524">
    <property type="term" value="F:ATP binding"/>
    <property type="evidence" value="ECO:0007669"/>
    <property type="project" value="UniProtKB-KW"/>
</dbReference>